<feature type="domain" description="HTH merR-type" evidence="2">
    <location>
        <begin position="30"/>
        <end position="98"/>
    </location>
</feature>
<dbReference type="SMART" id="SM00422">
    <property type="entry name" value="HTH_MERR"/>
    <property type="match status" value="1"/>
</dbReference>
<name>A0A4R2R3W1_9PSEU</name>
<dbReference type="OrthoDB" id="9802944at2"/>
<evidence type="ECO:0000313" key="4">
    <source>
        <dbReference type="Proteomes" id="UP000294911"/>
    </source>
</evidence>
<proteinExistence type="predicted"/>
<evidence type="ECO:0000313" key="3">
    <source>
        <dbReference type="EMBL" id="TCP57540.1"/>
    </source>
</evidence>
<dbReference type="InterPro" id="IPR047057">
    <property type="entry name" value="MerR_fam"/>
</dbReference>
<dbReference type="GO" id="GO:0003677">
    <property type="term" value="F:DNA binding"/>
    <property type="evidence" value="ECO:0007669"/>
    <property type="project" value="UniProtKB-KW"/>
</dbReference>
<dbReference type="PROSITE" id="PS00552">
    <property type="entry name" value="HTH_MERR_1"/>
    <property type="match status" value="1"/>
</dbReference>
<dbReference type="PANTHER" id="PTHR30204">
    <property type="entry name" value="REDOX-CYCLING DRUG-SENSING TRANSCRIPTIONAL ACTIVATOR SOXR"/>
    <property type="match status" value="1"/>
</dbReference>
<keyword evidence="1" id="KW-0238">DNA-binding</keyword>
<dbReference type="InterPro" id="IPR000551">
    <property type="entry name" value="MerR-type_HTH_dom"/>
</dbReference>
<dbReference type="EMBL" id="SLXQ01000001">
    <property type="protein sequence ID" value="TCP57540.1"/>
    <property type="molecule type" value="Genomic_DNA"/>
</dbReference>
<dbReference type="GO" id="GO:0003700">
    <property type="term" value="F:DNA-binding transcription factor activity"/>
    <property type="evidence" value="ECO:0007669"/>
    <property type="project" value="InterPro"/>
</dbReference>
<dbReference type="Gene3D" id="1.10.1660.10">
    <property type="match status" value="1"/>
</dbReference>
<dbReference type="Proteomes" id="UP000294911">
    <property type="component" value="Unassembled WGS sequence"/>
</dbReference>
<dbReference type="Pfam" id="PF13411">
    <property type="entry name" value="MerR_1"/>
    <property type="match status" value="1"/>
</dbReference>
<evidence type="ECO:0000259" key="2">
    <source>
        <dbReference type="PROSITE" id="PS50937"/>
    </source>
</evidence>
<dbReference type="PRINTS" id="PR00040">
    <property type="entry name" value="HTHMERR"/>
</dbReference>
<protein>
    <submittedName>
        <fullName evidence="3">MerR family redox-sensitive transcriptional activator SoxR</fullName>
    </submittedName>
</protein>
<reference evidence="3 4" key="1">
    <citation type="submission" date="2019-03" db="EMBL/GenBank/DDBJ databases">
        <title>Genomic Encyclopedia of Type Strains, Phase IV (KMG-IV): sequencing the most valuable type-strain genomes for metagenomic binning, comparative biology and taxonomic classification.</title>
        <authorList>
            <person name="Goeker M."/>
        </authorList>
    </citation>
    <scope>NUCLEOTIDE SEQUENCE [LARGE SCALE GENOMIC DNA]</scope>
    <source>
        <strain evidence="3 4">DSM 45765</strain>
    </source>
</reference>
<dbReference type="RefSeq" id="WP_132876007.1">
    <property type="nucleotide sequence ID" value="NZ_SLXQ01000001.1"/>
</dbReference>
<dbReference type="PANTHER" id="PTHR30204:SF0">
    <property type="entry name" value="REDOX-SENSITIVE TRANSCRIPTIONAL ACTIVATOR SOXR"/>
    <property type="match status" value="1"/>
</dbReference>
<accession>A0A4R2R3W1</accession>
<sequence>MTSPAHVLRPYDRAATQGPFGGSGAVTSAGLTVGDVADRAGIAPSAVRFYEERGVIEAHRTSSNQRRFDDSAVPRIQIAKLAQRVGLTVREIAELFADMPAAPRCADWSRVADHLVAEAQARMTDLTSHVGLLTSDATFEEIGTRLGPAH</sequence>
<gene>
    <name evidence="3" type="ORF">EV191_1011497</name>
</gene>
<dbReference type="PROSITE" id="PS50937">
    <property type="entry name" value="HTH_MERR_2"/>
    <property type="match status" value="1"/>
</dbReference>
<comment type="caution">
    <text evidence="3">The sequence shown here is derived from an EMBL/GenBank/DDBJ whole genome shotgun (WGS) entry which is preliminary data.</text>
</comment>
<organism evidence="3 4">
    <name type="scientific">Tamaricihabitans halophyticus</name>
    <dbReference type="NCBI Taxonomy" id="1262583"/>
    <lineage>
        <taxon>Bacteria</taxon>
        <taxon>Bacillati</taxon>
        <taxon>Actinomycetota</taxon>
        <taxon>Actinomycetes</taxon>
        <taxon>Pseudonocardiales</taxon>
        <taxon>Pseudonocardiaceae</taxon>
        <taxon>Tamaricihabitans</taxon>
    </lineage>
</organism>
<keyword evidence="4" id="KW-1185">Reference proteome</keyword>
<dbReference type="AlphaFoldDB" id="A0A4R2R3W1"/>
<evidence type="ECO:0000256" key="1">
    <source>
        <dbReference type="ARBA" id="ARBA00023125"/>
    </source>
</evidence>
<dbReference type="SUPFAM" id="SSF46955">
    <property type="entry name" value="Putative DNA-binding domain"/>
    <property type="match status" value="1"/>
</dbReference>
<dbReference type="InterPro" id="IPR009061">
    <property type="entry name" value="DNA-bd_dom_put_sf"/>
</dbReference>